<evidence type="ECO:0000313" key="2">
    <source>
        <dbReference type="Proteomes" id="UP000027178"/>
    </source>
</evidence>
<dbReference type="EMBL" id="JNBY01000094">
    <property type="protein sequence ID" value="KDN83670.1"/>
    <property type="molecule type" value="Genomic_DNA"/>
</dbReference>
<protein>
    <submittedName>
        <fullName evidence="1">Uncharacterized protein</fullName>
    </submittedName>
</protein>
<organism evidence="1 2">
    <name type="scientific">Kitasatospora cheerisanensis KCTC 2395</name>
    <dbReference type="NCBI Taxonomy" id="1348663"/>
    <lineage>
        <taxon>Bacteria</taxon>
        <taxon>Bacillati</taxon>
        <taxon>Actinomycetota</taxon>
        <taxon>Actinomycetes</taxon>
        <taxon>Kitasatosporales</taxon>
        <taxon>Streptomycetaceae</taxon>
        <taxon>Kitasatospora</taxon>
    </lineage>
</organism>
<proteinExistence type="predicted"/>
<comment type="caution">
    <text evidence="1">The sequence shown here is derived from an EMBL/GenBank/DDBJ whole genome shotgun (WGS) entry which is preliminary data.</text>
</comment>
<sequence>MGLDPVGIDQYVAAAHVLFLHPGAVGGRLLEGVPGRVVRTPVRMLGRREVRLSREG</sequence>
<evidence type="ECO:0000313" key="1">
    <source>
        <dbReference type="EMBL" id="KDN83670.1"/>
    </source>
</evidence>
<dbReference type="HOGENOM" id="CLU_3008288_0_0_11"/>
<reference evidence="1 2" key="1">
    <citation type="submission" date="2014-05" db="EMBL/GenBank/DDBJ databases">
        <title>Draft Genome Sequence of Kitasatospora cheerisanensis KCTC 2395.</title>
        <authorList>
            <person name="Nam D.H."/>
        </authorList>
    </citation>
    <scope>NUCLEOTIDE SEQUENCE [LARGE SCALE GENOMIC DNA]</scope>
    <source>
        <strain evidence="1 2">KCTC 2395</strain>
    </source>
</reference>
<name>A0A066Z0L4_9ACTN</name>
<accession>A0A066Z0L4</accession>
<dbReference type="AlphaFoldDB" id="A0A066Z0L4"/>
<keyword evidence="2" id="KW-1185">Reference proteome</keyword>
<dbReference type="Proteomes" id="UP000027178">
    <property type="component" value="Unassembled WGS sequence"/>
</dbReference>
<gene>
    <name evidence="1" type="ORF">KCH_43190</name>
</gene>